<evidence type="ECO:0000313" key="6">
    <source>
        <dbReference type="Proteomes" id="UP000644693"/>
    </source>
</evidence>
<keyword evidence="3" id="KW-0560">Oxidoreductase</keyword>
<feature type="transmembrane region" description="Helical" evidence="4">
    <location>
        <begin position="61"/>
        <end position="80"/>
    </location>
</feature>
<dbReference type="PANTHER" id="PTHR42877">
    <property type="entry name" value="L-ORNITHINE N(5)-MONOOXYGENASE-RELATED"/>
    <property type="match status" value="1"/>
</dbReference>
<keyword evidence="2" id="KW-0274">FAD</keyword>
<keyword evidence="4" id="KW-0472">Membrane</keyword>
<keyword evidence="4" id="KW-0812">Transmembrane</keyword>
<keyword evidence="6" id="KW-1185">Reference proteome</keyword>
<dbReference type="GO" id="GO:0050661">
    <property type="term" value="F:NADP binding"/>
    <property type="evidence" value="ECO:0007669"/>
    <property type="project" value="InterPro"/>
</dbReference>
<comment type="caution">
    <text evidence="5">The sequence shown here is derived from an EMBL/GenBank/DDBJ whole genome shotgun (WGS) entry which is preliminary data.</text>
</comment>
<gene>
    <name evidence="5" type="ORF">GCM10007053_13000</name>
</gene>
<evidence type="ECO:0000256" key="3">
    <source>
        <dbReference type="ARBA" id="ARBA00023002"/>
    </source>
</evidence>
<feature type="transmembrane region" description="Helical" evidence="4">
    <location>
        <begin position="7"/>
        <end position="26"/>
    </location>
</feature>
<dbReference type="PANTHER" id="PTHR42877:SF4">
    <property type="entry name" value="FAD_NAD(P)-BINDING DOMAIN-CONTAINING PROTEIN-RELATED"/>
    <property type="match status" value="1"/>
</dbReference>
<evidence type="ECO:0000256" key="2">
    <source>
        <dbReference type="ARBA" id="ARBA00022827"/>
    </source>
</evidence>
<reference evidence="5" key="1">
    <citation type="journal article" date="2014" name="Int. J. Syst. Evol. Microbiol.">
        <title>Complete genome sequence of Corynebacterium casei LMG S-19264T (=DSM 44701T), isolated from a smear-ripened cheese.</title>
        <authorList>
            <consortium name="US DOE Joint Genome Institute (JGI-PGF)"/>
            <person name="Walter F."/>
            <person name="Albersmeier A."/>
            <person name="Kalinowski J."/>
            <person name="Ruckert C."/>
        </authorList>
    </citation>
    <scope>NUCLEOTIDE SEQUENCE</scope>
    <source>
        <strain evidence="5">KCTC 23430</strain>
    </source>
</reference>
<protein>
    <recommendedName>
        <fullName evidence="7">4-hydroxyacetophenone monooxygenase</fullName>
    </recommendedName>
</protein>
<dbReference type="InterPro" id="IPR020946">
    <property type="entry name" value="Flavin_mOase-like"/>
</dbReference>
<dbReference type="EMBL" id="BMYM01000001">
    <property type="protein sequence ID" value="GHD30821.1"/>
    <property type="molecule type" value="Genomic_DNA"/>
</dbReference>
<evidence type="ECO:0000256" key="1">
    <source>
        <dbReference type="ARBA" id="ARBA00022630"/>
    </source>
</evidence>
<dbReference type="RefSeq" id="WP_189476414.1">
    <property type="nucleotide sequence ID" value="NZ_BMYM01000001.1"/>
</dbReference>
<evidence type="ECO:0000313" key="5">
    <source>
        <dbReference type="EMBL" id="GHD30821.1"/>
    </source>
</evidence>
<dbReference type="InterPro" id="IPR036188">
    <property type="entry name" value="FAD/NAD-bd_sf"/>
</dbReference>
<keyword evidence="1" id="KW-0285">Flavoprotein</keyword>
<dbReference type="Gene3D" id="3.50.50.60">
    <property type="entry name" value="FAD/NAD(P)-binding domain"/>
    <property type="match status" value="2"/>
</dbReference>
<sequence>MSRLKQIGLILVNLAFYAFLAGYWYLATNLPPWHALVGALLSYGLFLTLRDRLRIPGPSPLIVALAGVLFFLMFSPLPSLRGLSQMLWLVLSAVLFRLCFSQLAAFPSKAGALAASYILFLTLPMGMPRLTSTEPSTQPGEPMDVAVIGAGFGGLAVGKELLDSGVTNFRIYEAAPEVGGTWWHNRYPGLHVDVRSALYSFSTYPNPDWSRRWAPRAELLDYAVSVSKAFGVRPFVAFESWVQGLQFNEQTGLWDIRVGGETVQAHNVVMATGGLHIPNSPQFAGSEDFSGRIFHSARWPDDADLAGKRVAIIGSGASAVQIIPEIAKEAARVDMYQRTPNWVSPSNNTEVPGWQQAAYRYVPMAYKFERLRTHVGSELGFRATFPLDSEYRGGLEDWLTNYIEGTVDDAELAAVLTPDYEFGCKRPLVTQFFYPSLNRDNVNVITQGIERFTPTGIAGVDGSAWDYDVIILATGYRVAQLPFPIEGLEGQSLEALWEEKPAAYESMMVNGFPNLYLMSGPNSGLFGSIIIHIESAANYIAQVIDEVGTDQLIQPTLEAQTAYNDDLQAKLQTTVWAGSCKSWYKLDDGTIVANNPYPISEIVYNRAQPNWAHFTITER</sequence>
<name>A0A918XGD3_9GAMM</name>
<keyword evidence="4" id="KW-1133">Transmembrane helix</keyword>
<proteinExistence type="predicted"/>
<dbReference type="GO" id="GO:0004499">
    <property type="term" value="F:N,N-dimethylaniline monooxygenase activity"/>
    <property type="evidence" value="ECO:0007669"/>
    <property type="project" value="InterPro"/>
</dbReference>
<evidence type="ECO:0000256" key="4">
    <source>
        <dbReference type="SAM" id="Phobius"/>
    </source>
</evidence>
<feature type="transmembrane region" description="Helical" evidence="4">
    <location>
        <begin position="32"/>
        <end position="49"/>
    </location>
</feature>
<evidence type="ECO:0008006" key="7">
    <source>
        <dbReference type="Google" id="ProtNLM"/>
    </source>
</evidence>
<reference evidence="5" key="2">
    <citation type="submission" date="2020-09" db="EMBL/GenBank/DDBJ databases">
        <authorList>
            <person name="Sun Q."/>
            <person name="Kim S."/>
        </authorList>
    </citation>
    <scope>NUCLEOTIDE SEQUENCE</scope>
    <source>
        <strain evidence="5">KCTC 23430</strain>
    </source>
</reference>
<dbReference type="SUPFAM" id="SSF51905">
    <property type="entry name" value="FAD/NAD(P)-binding domain"/>
    <property type="match status" value="2"/>
</dbReference>
<dbReference type="InterPro" id="IPR051209">
    <property type="entry name" value="FAD-bind_Monooxygenase_sf"/>
</dbReference>
<accession>A0A918XGD3</accession>
<dbReference type="AlphaFoldDB" id="A0A918XGD3"/>
<dbReference type="GO" id="GO:0050660">
    <property type="term" value="F:flavin adenine dinucleotide binding"/>
    <property type="evidence" value="ECO:0007669"/>
    <property type="project" value="InterPro"/>
</dbReference>
<dbReference type="Proteomes" id="UP000644693">
    <property type="component" value="Unassembled WGS sequence"/>
</dbReference>
<dbReference type="PRINTS" id="PR00411">
    <property type="entry name" value="PNDRDTASEI"/>
</dbReference>
<organism evidence="5 6">
    <name type="scientific">Parahalioglobus pacificus</name>
    <dbReference type="NCBI Taxonomy" id="930806"/>
    <lineage>
        <taxon>Bacteria</taxon>
        <taxon>Pseudomonadati</taxon>
        <taxon>Pseudomonadota</taxon>
        <taxon>Gammaproteobacteria</taxon>
        <taxon>Cellvibrionales</taxon>
        <taxon>Halieaceae</taxon>
        <taxon>Parahalioglobus</taxon>
    </lineage>
</organism>
<dbReference type="Pfam" id="PF00743">
    <property type="entry name" value="FMO-like"/>
    <property type="match status" value="1"/>
</dbReference>